<sequence length="464" mass="52155">MISSRAISIVLVPTATVTGYATYVRSTSQPPQAHSTIMTLKGSDRSGHEQWRKINNGLGLVDVGRSCGDVAYENKVPLVITCSGILNPEIRLPYINVLGSAAKTTSIDMSLWERFQQKYVDFLRLIWHVYPQITQLDRIRQQYGIHPTSFDVYAKWTNALRLVNGFFGFAPAQPLGPLTHMVGPIINPDRQAKLGELEAAFLATRQRVAYVAFGQNLQPEPHGFRVLIGSLLDQLEKGNLDGVIWARFNHTVPTTVLSSVERRMSVANRCHDVSRLIEAPYHAWFLTLDWAPQFAILQHPSTRVFVSHGGAESAHEALYNGVPLLIHPFVGDQALNGNALQTVGVAMSHDRNKCTLEEVNYQLEYLLKDENGYVASNLTRMQILTKIGSHRKHYAADLIEEHMFTSVDGVPVHRYDVSRSMSWMKSQDLDLHFIVVALSLYILWLIRMVFSKNYTKQGGKMLSS</sequence>
<dbReference type="PANTHER" id="PTHR48043">
    <property type="entry name" value="EG:EG0003.4 PROTEIN-RELATED"/>
    <property type="match status" value="1"/>
</dbReference>
<protein>
    <recommendedName>
        <fullName evidence="7">UDP-Glycosyltransferase/glycogen phosphorylase</fullName>
    </recommendedName>
</protein>
<comment type="caution">
    <text evidence="5">The sequence shown here is derived from an EMBL/GenBank/DDBJ whole genome shotgun (WGS) entry which is preliminary data.</text>
</comment>
<dbReference type="PROSITE" id="PS00375">
    <property type="entry name" value="UDPGT"/>
    <property type="match status" value="1"/>
</dbReference>
<gene>
    <name evidence="5" type="ORF">EC973_009517</name>
</gene>
<dbReference type="InterPro" id="IPR002213">
    <property type="entry name" value="UDP_glucos_trans"/>
</dbReference>
<evidence type="ECO:0000313" key="5">
    <source>
        <dbReference type="EMBL" id="KAF7725562.1"/>
    </source>
</evidence>
<dbReference type="Gene3D" id="3.40.50.2000">
    <property type="entry name" value="Glycogen Phosphorylase B"/>
    <property type="match status" value="1"/>
</dbReference>
<organism evidence="5 6">
    <name type="scientific">Apophysomyces ossiformis</name>
    <dbReference type="NCBI Taxonomy" id="679940"/>
    <lineage>
        <taxon>Eukaryota</taxon>
        <taxon>Fungi</taxon>
        <taxon>Fungi incertae sedis</taxon>
        <taxon>Mucoromycota</taxon>
        <taxon>Mucoromycotina</taxon>
        <taxon>Mucoromycetes</taxon>
        <taxon>Mucorales</taxon>
        <taxon>Mucorineae</taxon>
        <taxon>Mucoraceae</taxon>
        <taxon>Apophysomyces</taxon>
    </lineage>
</organism>
<feature type="transmembrane region" description="Helical" evidence="4">
    <location>
        <begin position="431"/>
        <end position="450"/>
    </location>
</feature>
<accession>A0A8H7BRV8</accession>
<dbReference type="InterPro" id="IPR050271">
    <property type="entry name" value="UDP-glycosyltransferase"/>
</dbReference>
<dbReference type="GO" id="GO:0008194">
    <property type="term" value="F:UDP-glycosyltransferase activity"/>
    <property type="evidence" value="ECO:0007669"/>
    <property type="project" value="InterPro"/>
</dbReference>
<evidence type="ECO:0000256" key="3">
    <source>
        <dbReference type="RuleBase" id="RU003718"/>
    </source>
</evidence>
<dbReference type="SUPFAM" id="SSF53756">
    <property type="entry name" value="UDP-Glycosyltransferase/glycogen phosphorylase"/>
    <property type="match status" value="1"/>
</dbReference>
<keyword evidence="6" id="KW-1185">Reference proteome</keyword>
<dbReference type="OrthoDB" id="5835829at2759"/>
<dbReference type="Proteomes" id="UP000605846">
    <property type="component" value="Unassembled WGS sequence"/>
</dbReference>
<keyword evidence="4" id="KW-0472">Membrane</keyword>
<keyword evidence="4" id="KW-0812">Transmembrane</keyword>
<dbReference type="PANTHER" id="PTHR48043:SF145">
    <property type="entry name" value="FI06409P-RELATED"/>
    <property type="match status" value="1"/>
</dbReference>
<keyword evidence="2 3" id="KW-0808">Transferase</keyword>
<reference evidence="5" key="1">
    <citation type="submission" date="2020-01" db="EMBL/GenBank/DDBJ databases">
        <title>Genome Sequencing of Three Apophysomyces-Like Fungal Strains Confirms a Novel Fungal Genus in the Mucoromycota with divergent Burkholderia-like Endosymbiotic Bacteria.</title>
        <authorList>
            <person name="Stajich J.E."/>
            <person name="Macias A.M."/>
            <person name="Carter-House D."/>
            <person name="Lovett B."/>
            <person name="Kasson L.R."/>
            <person name="Berry K."/>
            <person name="Grigoriev I."/>
            <person name="Chang Y."/>
            <person name="Spatafora J."/>
            <person name="Kasson M.T."/>
        </authorList>
    </citation>
    <scope>NUCLEOTIDE SEQUENCE</scope>
    <source>
        <strain evidence="5">NRRL A-21654</strain>
    </source>
</reference>
<dbReference type="InterPro" id="IPR035595">
    <property type="entry name" value="UDP_glycos_trans_CS"/>
</dbReference>
<keyword evidence="1 3" id="KW-0328">Glycosyltransferase</keyword>
<proteinExistence type="inferred from homology"/>
<evidence type="ECO:0000313" key="6">
    <source>
        <dbReference type="Proteomes" id="UP000605846"/>
    </source>
</evidence>
<dbReference type="Pfam" id="PF00201">
    <property type="entry name" value="UDPGT"/>
    <property type="match status" value="1"/>
</dbReference>
<evidence type="ECO:0000256" key="4">
    <source>
        <dbReference type="SAM" id="Phobius"/>
    </source>
</evidence>
<evidence type="ECO:0008006" key="7">
    <source>
        <dbReference type="Google" id="ProtNLM"/>
    </source>
</evidence>
<comment type="similarity">
    <text evidence="3">Belongs to the UDP-glycosyltransferase family.</text>
</comment>
<dbReference type="EMBL" id="JABAYA010000094">
    <property type="protein sequence ID" value="KAF7725562.1"/>
    <property type="molecule type" value="Genomic_DNA"/>
</dbReference>
<evidence type="ECO:0000256" key="1">
    <source>
        <dbReference type="ARBA" id="ARBA00022676"/>
    </source>
</evidence>
<dbReference type="AlphaFoldDB" id="A0A8H7BRV8"/>
<evidence type="ECO:0000256" key="2">
    <source>
        <dbReference type="ARBA" id="ARBA00022679"/>
    </source>
</evidence>
<name>A0A8H7BRV8_9FUNG</name>
<keyword evidence="4" id="KW-1133">Transmembrane helix</keyword>